<dbReference type="Xenbase" id="XB-GENE-17343575">
    <property type="gene designation" value="gprin3.L"/>
</dbReference>
<dbReference type="Bgee" id="108696515">
    <property type="expression patterns" value="Expressed in brain and 2 other cell types or tissues"/>
</dbReference>
<dbReference type="PANTHER" id="PTHR15718:SF6">
    <property type="entry name" value="G PROTEIN-REGULATED INDUCER OF NEURITE OUTGROWTH 3"/>
    <property type="match status" value="1"/>
</dbReference>
<sequence length="719" mass="79437">MGTVPDPQGSAKSTLVTSPVEKDCSASDTFQLTQGALENNGSGISETCPVNIICSSNMASEQERQESGNGITSFRTCNELVVLSPLVPQAIKDCTQPISTINNTYLSTDGNAVSYSKAQLSLLDDKTDNDDISAKDSSLVASSVSVEADMKVHSDIKNRSLVESGADKGLDNSVQKKEETPSLPTHKIESINSGPQIISTITQSEKVTKAEREPINESSTKSHECQQLSFVKDKIKTENEEVETDPLLPSRFKEMGTMTSFSLENWTTQDAEVQAVANVENKSVSTSPSILAAFLKANSPVLKDRQEQVCIIYQGNPGASQLERANFALQAHLSQNQLAPKLCFQAPDALSSQPLQMHTKSPTDLARPAFQHTEIGRNSQILYRNEIDGQGLCFREMPQMQMASPSPNLMNVKPVYQINIENSAQLKPRSMDMYSEPSHFRAPEINNKARLHHLSGVENIQLHNIRIDNDQTDTLSFPGDDSTDRKPFHFKITNEQGSTQAIITTDIKNPKKEDKPLPLHVEVEVNTIGASGGQADEILEVLVRKDQDDNGLAKRSSSFSLQCRPASDISAAQLTPRLRKAREEKNEPLLITLSTSEQPKPHGKKTTPPSSNAEAKNQAKQEKSVKDVVWDEQGMTWEVYGASMDPESLGIAIQNHLQRQIREHEKMIRAQLKQNRKSICSDSSGKKHKRRQHRVFQSILKNIRRPNCCSRPPPTSVVD</sequence>
<feature type="compositionally biased region" description="Basic and acidic residues" evidence="2">
    <location>
        <begin position="159"/>
        <end position="180"/>
    </location>
</feature>
<dbReference type="GeneID" id="108696515"/>
<evidence type="ECO:0000313" key="6">
    <source>
        <dbReference type="Xenbase" id="XB-GENE-17343575"/>
    </source>
</evidence>
<gene>
    <name evidence="5 6" type="primary">gprin3.L</name>
</gene>
<dbReference type="InterPro" id="IPR032745">
    <property type="entry name" value="GRIN_C"/>
</dbReference>
<dbReference type="Pfam" id="PF15235">
    <property type="entry name" value="GRIN_C"/>
    <property type="match status" value="1"/>
</dbReference>
<dbReference type="OrthoDB" id="10049175at2759"/>
<dbReference type="STRING" id="8355.A0A1L8HV61"/>
<dbReference type="InterPro" id="IPR026646">
    <property type="entry name" value="GPRIN2-like/GPRIN3"/>
</dbReference>
<dbReference type="CTD" id="108696515"/>
<dbReference type="AlphaFoldDB" id="A0A1L8HV61"/>
<comment type="function">
    <text evidence="1">May be involved in neurite outgrowth.</text>
</comment>
<evidence type="ECO:0000313" key="5">
    <source>
        <dbReference type="RefSeq" id="XP_018081445.1"/>
    </source>
</evidence>
<evidence type="ECO:0000313" key="4">
    <source>
        <dbReference type="Proteomes" id="UP000186698"/>
    </source>
</evidence>
<feature type="compositionally biased region" description="Basic and acidic residues" evidence="2">
    <location>
        <begin position="617"/>
        <end position="626"/>
    </location>
</feature>
<dbReference type="PaxDb" id="8355-A0A1L8HV61"/>
<dbReference type="KEGG" id="xla:108696515"/>
<evidence type="ECO:0000256" key="1">
    <source>
        <dbReference type="ARBA" id="ARBA00002358"/>
    </source>
</evidence>
<dbReference type="PANTHER" id="PTHR15718">
    <property type="entry name" value="G PROTEIN-REGULATED INDUCER OF NEURITE OUTGROWTH C-TERMINAL DOMAIN-CONTAINING PROTEIN"/>
    <property type="match status" value="1"/>
</dbReference>
<dbReference type="Proteomes" id="UP000186698">
    <property type="component" value="Chromosome 1L"/>
</dbReference>
<evidence type="ECO:0000259" key="3">
    <source>
        <dbReference type="Pfam" id="PF15235"/>
    </source>
</evidence>
<reference evidence="5" key="1">
    <citation type="submission" date="2025-08" db="UniProtKB">
        <authorList>
            <consortium name="RefSeq"/>
        </authorList>
    </citation>
    <scope>IDENTIFICATION</scope>
    <source>
        <strain evidence="5">J_2021</strain>
        <tissue evidence="5">Erythrocytes</tissue>
    </source>
</reference>
<protein>
    <submittedName>
        <fullName evidence="5">G protein-regulated inducer of neurite outgrowth 3</fullName>
    </submittedName>
</protein>
<feature type="region of interest" description="Disordered" evidence="2">
    <location>
        <begin position="577"/>
        <end position="626"/>
    </location>
</feature>
<organism evidence="4 5">
    <name type="scientific">Xenopus laevis</name>
    <name type="common">African clawed frog</name>
    <dbReference type="NCBI Taxonomy" id="8355"/>
    <lineage>
        <taxon>Eukaryota</taxon>
        <taxon>Metazoa</taxon>
        <taxon>Chordata</taxon>
        <taxon>Craniata</taxon>
        <taxon>Vertebrata</taxon>
        <taxon>Euteleostomi</taxon>
        <taxon>Amphibia</taxon>
        <taxon>Batrachia</taxon>
        <taxon>Anura</taxon>
        <taxon>Pipoidea</taxon>
        <taxon>Pipidae</taxon>
        <taxon>Xenopodinae</taxon>
        <taxon>Xenopus</taxon>
        <taxon>Xenopus</taxon>
    </lineage>
</organism>
<dbReference type="OMA" id="QMHTKSP"/>
<feature type="domain" description="G protein-regulated inducer of neurite outgrowth C-terminal" evidence="3">
    <location>
        <begin position="602"/>
        <end position="714"/>
    </location>
</feature>
<evidence type="ECO:0000256" key="2">
    <source>
        <dbReference type="SAM" id="MobiDB-lite"/>
    </source>
</evidence>
<keyword evidence="4" id="KW-1185">Reference proteome</keyword>
<proteinExistence type="predicted"/>
<dbReference type="GO" id="GO:0031175">
    <property type="term" value="P:neuron projection development"/>
    <property type="evidence" value="ECO:0000318"/>
    <property type="project" value="GO_Central"/>
</dbReference>
<feature type="region of interest" description="Disordered" evidence="2">
    <location>
        <begin position="159"/>
        <end position="190"/>
    </location>
</feature>
<accession>A0A1L8HV61</accession>
<dbReference type="GO" id="GO:0005886">
    <property type="term" value="C:plasma membrane"/>
    <property type="evidence" value="ECO:0000318"/>
    <property type="project" value="GO_Central"/>
</dbReference>
<dbReference type="AGR" id="Xenbase:XB-GENE-17343575"/>
<name>A0A1L8HV61_XENLA</name>
<dbReference type="RefSeq" id="XP_018081445.1">
    <property type="nucleotide sequence ID" value="XM_018225956.2"/>
</dbReference>